<dbReference type="AlphaFoldDB" id="A0A1I6LR56"/>
<reference evidence="3 4" key="1">
    <citation type="submission" date="2016-10" db="EMBL/GenBank/DDBJ databases">
        <authorList>
            <person name="de Groot N.N."/>
        </authorList>
    </citation>
    <scope>NUCLEOTIDE SEQUENCE [LARGE SCALE GENOMIC DNA]</scope>
    <source>
        <strain evidence="3 4">DSM 21001</strain>
    </source>
</reference>
<dbReference type="Proteomes" id="UP000199024">
    <property type="component" value="Unassembled WGS sequence"/>
</dbReference>
<keyword evidence="4" id="KW-1185">Reference proteome</keyword>
<evidence type="ECO:0000313" key="3">
    <source>
        <dbReference type="EMBL" id="SFS05975.1"/>
    </source>
</evidence>
<evidence type="ECO:0000256" key="2">
    <source>
        <dbReference type="SAM" id="SignalP"/>
    </source>
</evidence>
<proteinExistence type="predicted"/>
<feature type="chain" id="PRO_5011527677" evidence="2">
    <location>
        <begin position="22"/>
        <end position="121"/>
    </location>
</feature>
<evidence type="ECO:0000256" key="1">
    <source>
        <dbReference type="SAM" id="MobiDB-lite"/>
    </source>
</evidence>
<gene>
    <name evidence="3" type="ORF">SAMN05421771_1151</name>
</gene>
<sequence length="121" mass="13611">MRTMRWAAPMLALAMLGSVSAARAQYGPPPPPHEGYGQGGWDVPPGELREIARQGFRDGIVGAERDIQNHRRPNVNNRDEFRRPHVPENVRGDYRMGFRRGYDVGIRHALGYGAPPPPRPY</sequence>
<organism evidence="3 4">
    <name type="scientific">Granulicella pectinivorans</name>
    <dbReference type="NCBI Taxonomy" id="474950"/>
    <lineage>
        <taxon>Bacteria</taxon>
        <taxon>Pseudomonadati</taxon>
        <taxon>Acidobacteriota</taxon>
        <taxon>Terriglobia</taxon>
        <taxon>Terriglobales</taxon>
        <taxon>Acidobacteriaceae</taxon>
        <taxon>Granulicella</taxon>
    </lineage>
</organism>
<feature type="region of interest" description="Disordered" evidence="1">
    <location>
        <begin position="24"/>
        <end position="44"/>
    </location>
</feature>
<feature type="signal peptide" evidence="2">
    <location>
        <begin position="1"/>
        <end position="21"/>
    </location>
</feature>
<feature type="region of interest" description="Disordered" evidence="1">
    <location>
        <begin position="65"/>
        <end position="92"/>
    </location>
</feature>
<keyword evidence="2" id="KW-0732">Signal</keyword>
<dbReference type="STRING" id="474950.SAMN05421771_1151"/>
<accession>A0A1I6LR56</accession>
<name>A0A1I6LR56_9BACT</name>
<dbReference type="RefSeq" id="WP_089837430.1">
    <property type="nucleotide sequence ID" value="NZ_FOZL01000001.1"/>
</dbReference>
<dbReference type="OrthoDB" id="122411at2"/>
<feature type="compositionally biased region" description="Basic and acidic residues" evidence="1">
    <location>
        <begin position="77"/>
        <end position="92"/>
    </location>
</feature>
<dbReference type="EMBL" id="FOZL01000001">
    <property type="protein sequence ID" value="SFS05975.1"/>
    <property type="molecule type" value="Genomic_DNA"/>
</dbReference>
<protein>
    <submittedName>
        <fullName evidence="3">Uncharacterized protein</fullName>
    </submittedName>
</protein>
<evidence type="ECO:0000313" key="4">
    <source>
        <dbReference type="Proteomes" id="UP000199024"/>
    </source>
</evidence>